<dbReference type="Proteomes" id="UP000694930">
    <property type="component" value="Chromosome 10"/>
</dbReference>
<keyword evidence="1" id="KW-0378">Hydrolase</keyword>
<dbReference type="EC" id="5.6.2.3" evidence="1"/>
<dbReference type="Pfam" id="PF21530">
    <property type="entry name" value="Pif1_2B_dom"/>
    <property type="match status" value="1"/>
</dbReference>
<dbReference type="PANTHER" id="PTHR10492:SF101">
    <property type="entry name" value="ATP-DEPENDENT DNA HELICASE"/>
    <property type="match status" value="1"/>
</dbReference>
<organism evidence="4 5">
    <name type="scientific">Solanum pennellii</name>
    <name type="common">Tomato</name>
    <name type="synonym">Lycopersicon pennellii</name>
    <dbReference type="NCBI Taxonomy" id="28526"/>
    <lineage>
        <taxon>Eukaryota</taxon>
        <taxon>Viridiplantae</taxon>
        <taxon>Streptophyta</taxon>
        <taxon>Embryophyta</taxon>
        <taxon>Tracheophyta</taxon>
        <taxon>Spermatophyta</taxon>
        <taxon>Magnoliopsida</taxon>
        <taxon>eudicotyledons</taxon>
        <taxon>Gunneridae</taxon>
        <taxon>Pentapetalae</taxon>
        <taxon>asterids</taxon>
        <taxon>lamiids</taxon>
        <taxon>Solanales</taxon>
        <taxon>Solanaceae</taxon>
        <taxon>Solanoideae</taxon>
        <taxon>Solaneae</taxon>
        <taxon>Solanum</taxon>
        <taxon>Solanum subgen. Lycopersicon</taxon>
    </lineage>
</organism>
<dbReference type="Pfam" id="PF05970">
    <property type="entry name" value="PIF1"/>
    <property type="match status" value="1"/>
</dbReference>
<comment type="catalytic activity">
    <reaction evidence="1">
        <text>ATP + H2O = ADP + phosphate + H(+)</text>
        <dbReference type="Rhea" id="RHEA:13065"/>
        <dbReference type="ChEBI" id="CHEBI:15377"/>
        <dbReference type="ChEBI" id="CHEBI:15378"/>
        <dbReference type="ChEBI" id="CHEBI:30616"/>
        <dbReference type="ChEBI" id="CHEBI:43474"/>
        <dbReference type="ChEBI" id="CHEBI:456216"/>
        <dbReference type="EC" id="5.6.2.3"/>
    </reaction>
</comment>
<sequence length="269" mass="30147">MEYNNFTPPITIKNSSPIATSGIAALLLPNGRTTHSRFHIPLDVTPETTCDIKHGSQLAELLNKTLLIIWDEAPMVGEGSNYDAANKDMIKLSHDVCIVPFGDPIGSIVEDVYPSLLQKYNNPEYLKERAILTPKNELVHELNEIIMKMILVEGRTYYSSDNVCKSSVNTNKEDVLYPTEFLNNLRFPGIPNHDIQLKVGILVMLLRNLNQTEVLCNGTRLVITHLGIWSVSANIISGKNLGSRVTIPRIIFYRTKQSGHSSYKGDNYH</sequence>
<protein>
    <recommendedName>
        <fullName evidence="1">ATP-dependent DNA helicase</fullName>
        <ecNumber evidence="1">5.6.2.3</ecNumber>
    </recommendedName>
</protein>
<dbReference type="InterPro" id="IPR049163">
    <property type="entry name" value="Pif1-like_2B_dom"/>
</dbReference>
<dbReference type="Gene3D" id="3.40.50.300">
    <property type="entry name" value="P-loop containing nucleotide triphosphate hydrolases"/>
    <property type="match status" value="1"/>
</dbReference>
<keyword evidence="4" id="KW-1185">Reference proteome</keyword>
<name>A0ABM1FCN9_SOLPN</name>
<feature type="domain" description="DNA helicase Pif1-like DEAD-box helicase" evidence="2">
    <location>
        <begin position="17"/>
        <end position="102"/>
    </location>
</feature>
<dbReference type="SUPFAM" id="SSF52540">
    <property type="entry name" value="P-loop containing nucleoside triphosphate hydrolases"/>
    <property type="match status" value="1"/>
</dbReference>
<reference evidence="5" key="2">
    <citation type="submission" date="2025-08" db="UniProtKB">
        <authorList>
            <consortium name="RefSeq"/>
        </authorList>
    </citation>
    <scope>IDENTIFICATION</scope>
</reference>
<dbReference type="InterPro" id="IPR027417">
    <property type="entry name" value="P-loop_NTPase"/>
</dbReference>
<keyword evidence="1" id="KW-0547">Nucleotide-binding</keyword>
<evidence type="ECO:0000313" key="4">
    <source>
        <dbReference type="Proteomes" id="UP000694930"/>
    </source>
</evidence>
<reference evidence="4" key="1">
    <citation type="journal article" date="2014" name="Nat. Genet.">
        <title>The genome of the stress-tolerant wild tomato species Solanum pennellii.</title>
        <authorList>
            <person name="Bolger A."/>
            <person name="Scossa F."/>
            <person name="Bolger M.E."/>
            <person name="Lanz C."/>
            <person name="Maumus F."/>
            <person name="Tohge T."/>
            <person name="Quesneville H."/>
            <person name="Alseekh S."/>
            <person name="Sorensen I."/>
            <person name="Lichtenstein G."/>
            <person name="Fich E.A."/>
            <person name="Conte M."/>
            <person name="Keller H."/>
            <person name="Schneeberger K."/>
            <person name="Schwacke R."/>
            <person name="Ofner I."/>
            <person name="Vrebalov J."/>
            <person name="Xu Y."/>
            <person name="Osorio S."/>
            <person name="Aflitos S.A."/>
            <person name="Schijlen E."/>
            <person name="Jimenez-Gomez J.M."/>
            <person name="Ryngajllo M."/>
            <person name="Kimura S."/>
            <person name="Kumar R."/>
            <person name="Koenig D."/>
            <person name="Headland L.R."/>
            <person name="Maloof J.N."/>
            <person name="Sinha N."/>
            <person name="van Ham R.C."/>
            <person name="Lankhorst R.K."/>
            <person name="Mao L."/>
            <person name="Vogel A."/>
            <person name="Arsova B."/>
            <person name="Panstruga R."/>
            <person name="Fei Z."/>
            <person name="Rose J.K."/>
            <person name="Zamir D."/>
            <person name="Carrari F."/>
            <person name="Giovannoni J.J."/>
            <person name="Weigel D."/>
            <person name="Usadel B."/>
            <person name="Fernie A.R."/>
        </authorList>
    </citation>
    <scope>NUCLEOTIDE SEQUENCE [LARGE SCALE GENOMIC DNA]</scope>
    <source>
        <strain evidence="4">cv. LA0716</strain>
    </source>
</reference>
<evidence type="ECO:0000313" key="5">
    <source>
        <dbReference type="RefSeq" id="XP_015055005.1"/>
    </source>
</evidence>
<dbReference type="PANTHER" id="PTHR10492">
    <property type="match status" value="1"/>
</dbReference>
<evidence type="ECO:0000259" key="2">
    <source>
        <dbReference type="Pfam" id="PF05970"/>
    </source>
</evidence>
<comment type="similarity">
    <text evidence="1">Belongs to the helicase family.</text>
</comment>
<keyword evidence="1" id="KW-0347">Helicase</keyword>
<feature type="domain" description="DNA helicase Pif1-like 2B" evidence="3">
    <location>
        <begin position="180"/>
        <end position="226"/>
    </location>
</feature>
<proteinExistence type="inferred from homology"/>
<keyword evidence="1" id="KW-0233">DNA recombination</keyword>
<comment type="cofactor">
    <cofactor evidence="1">
        <name>Mg(2+)</name>
        <dbReference type="ChEBI" id="CHEBI:18420"/>
    </cofactor>
</comment>
<dbReference type="RefSeq" id="XP_015055005.1">
    <property type="nucleotide sequence ID" value="XM_015199519.1"/>
</dbReference>
<keyword evidence="1" id="KW-0227">DNA damage</keyword>
<evidence type="ECO:0000259" key="3">
    <source>
        <dbReference type="Pfam" id="PF21530"/>
    </source>
</evidence>
<dbReference type="GeneID" id="107001493"/>
<accession>A0ABM1FCN9</accession>
<evidence type="ECO:0000256" key="1">
    <source>
        <dbReference type="RuleBase" id="RU363044"/>
    </source>
</evidence>
<dbReference type="InterPro" id="IPR010285">
    <property type="entry name" value="DNA_helicase_pif1-like_DEAD"/>
</dbReference>
<keyword evidence="1" id="KW-0067">ATP-binding</keyword>
<keyword evidence="1" id="KW-0234">DNA repair</keyword>
<gene>
    <name evidence="5" type="primary">LOC107001493</name>
</gene>